<name>A0ACB8B7A1_9AGAM</name>
<evidence type="ECO:0000313" key="1">
    <source>
        <dbReference type="EMBL" id="KAH7921339.1"/>
    </source>
</evidence>
<dbReference type="Proteomes" id="UP000790709">
    <property type="component" value="Unassembled WGS sequence"/>
</dbReference>
<keyword evidence="2" id="KW-1185">Reference proteome</keyword>
<proteinExistence type="predicted"/>
<evidence type="ECO:0000313" key="2">
    <source>
        <dbReference type="Proteomes" id="UP000790709"/>
    </source>
</evidence>
<sequence length="159" mass="17509">MDLNNAEANSRLGFVEELLFLGEGEETGHSDDENPAPEGPSMAPDSESGSSVIEHAYGSGKNICVNFLMGICKFGDTKCVFSHTKDYLRPKGGWWTTQEGRDNAKEVQKLQQQQDRQTEAFIDNYILNLRDSLQPVRQDRGCNGPGSSKIKVTVTPPST</sequence>
<dbReference type="EMBL" id="MU266531">
    <property type="protein sequence ID" value="KAH7921339.1"/>
    <property type="molecule type" value="Genomic_DNA"/>
</dbReference>
<protein>
    <submittedName>
        <fullName evidence="1">Uncharacterized protein</fullName>
    </submittedName>
</protein>
<comment type="caution">
    <text evidence="1">The sequence shown here is derived from an EMBL/GenBank/DDBJ whole genome shotgun (WGS) entry which is preliminary data.</text>
</comment>
<gene>
    <name evidence="1" type="ORF">BV22DRAFT_1132353</name>
</gene>
<reference evidence="1" key="1">
    <citation type="journal article" date="2021" name="New Phytol.">
        <title>Evolutionary innovations through gain and loss of genes in the ectomycorrhizal Boletales.</title>
        <authorList>
            <person name="Wu G."/>
            <person name="Miyauchi S."/>
            <person name="Morin E."/>
            <person name="Kuo A."/>
            <person name="Drula E."/>
            <person name="Varga T."/>
            <person name="Kohler A."/>
            <person name="Feng B."/>
            <person name="Cao Y."/>
            <person name="Lipzen A."/>
            <person name="Daum C."/>
            <person name="Hundley H."/>
            <person name="Pangilinan J."/>
            <person name="Johnson J."/>
            <person name="Barry K."/>
            <person name="LaButti K."/>
            <person name="Ng V."/>
            <person name="Ahrendt S."/>
            <person name="Min B."/>
            <person name="Choi I.G."/>
            <person name="Park H."/>
            <person name="Plett J.M."/>
            <person name="Magnuson J."/>
            <person name="Spatafora J.W."/>
            <person name="Nagy L.G."/>
            <person name="Henrissat B."/>
            <person name="Grigoriev I.V."/>
            <person name="Yang Z.L."/>
            <person name="Xu J."/>
            <person name="Martin F.M."/>
        </authorList>
    </citation>
    <scope>NUCLEOTIDE SEQUENCE</scope>
    <source>
        <strain evidence="1">KUC20120723A-06</strain>
    </source>
</reference>
<organism evidence="1 2">
    <name type="scientific">Leucogyrophana mollusca</name>
    <dbReference type="NCBI Taxonomy" id="85980"/>
    <lineage>
        <taxon>Eukaryota</taxon>
        <taxon>Fungi</taxon>
        <taxon>Dikarya</taxon>
        <taxon>Basidiomycota</taxon>
        <taxon>Agaricomycotina</taxon>
        <taxon>Agaricomycetes</taxon>
        <taxon>Agaricomycetidae</taxon>
        <taxon>Boletales</taxon>
        <taxon>Boletales incertae sedis</taxon>
        <taxon>Leucogyrophana</taxon>
    </lineage>
</organism>
<accession>A0ACB8B7A1</accession>